<reference evidence="1" key="1">
    <citation type="submission" date="2019-09" db="EMBL/GenBank/DDBJ databases">
        <authorList>
            <person name="Li J."/>
        </authorList>
    </citation>
    <scope>NUCLEOTIDE SEQUENCE [LARGE SCALE GENOMIC DNA]</scope>
    <source>
        <strain evidence="1">NRBC 14897</strain>
    </source>
</reference>
<name>A0A641AMY5_9ACTN</name>
<proteinExistence type="predicted"/>
<organism evidence="1 2">
    <name type="scientific">Aeromicrobium fastidiosum</name>
    <dbReference type="NCBI Taxonomy" id="52699"/>
    <lineage>
        <taxon>Bacteria</taxon>
        <taxon>Bacillati</taxon>
        <taxon>Actinomycetota</taxon>
        <taxon>Actinomycetes</taxon>
        <taxon>Propionibacteriales</taxon>
        <taxon>Nocardioidaceae</taxon>
        <taxon>Aeromicrobium</taxon>
    </lineage>
</organism>
<dbReference type="RefSeq" id="WP_129183084.1">
    <property type="nucleotide sequence ID" value="NZ_JAGIOG010000001.1"/>
</dbReference>
<protein>
    <submittedName>
        <fullName evidence="1">Uncharacterized protein</fullName>
    </submittedName>
</protein>
<gene>
    <name evidence="1" type="ORF">ESP62_007550</name>
</gene>
<keyword evidence="2" id="KW-1185">Reference proteome</keyword>
<sequence length="203" mass="21423">MTSPARRAALPLAAVALVAGTIGVQLGHGGGTYEPLRPADACIERPVTSQVDGIEGLTERLVLIGIDDAACTLGTSREALTLRIAQADEPTAAEIGALRRGLLSAVRRMKADGTLPPASDLVDEVLGSADLNPLLERVVRALPDSAINAALKTDDVLRRTIEGLDLRRLLRDVDDVSAIDEQIEPAVTQAVKDSLEARVRDLV</sequence>
<evidence type="ECO:0000313" key="2">
    <source>
        <dbReference type="Proteomes" id="UP001515100"/>
    </source>
</evidence>
<dbReference type="Proteomes" id="UP001515100">
    <property type="component" value="Unassembled WGS sequence"/>
</dbReference>
<accession>A0A641AMY5</accession>
<comment type="caution">
    <text evidence="1">The sequence shown here is derived from an EMBL/GenBank/DDBJ whole genome shotgun (WGS) entry which is preliminary data.</text>
</comment>
<evidence type="ECO:0000313" key="1">
    <source>
        <dbReference type="EMBL" id="KAA1378226.1"/>
    </source>
</evidence>
<dbReference type="EMBL" id="SDPP02000002">
    <property type="protein sequence ID" value="KAA1378226.1"/>
    <property type="molecule type" value="Genomic_DNA"/>
</dbReference>
<dbReference type="AlphaFoldDB" id="A0A641AMY5"/>
<dbReference type="OrthoDB" id="3783532at2"/>